<dbReference type="Pfam" id="PF13487">
    <property type="entry name" value="HD_5"/>
    <property type="match status" value="1"/>
</dbReference>
<dbReference type="InterPro" id="IPR037522">
    <property type="entry name" value="HD_GYP_dom"/>
</dbReference>
<organism evidence="5 6">
    <name type="scientific">Desulfosudis oleivorans (strain DSM 6200 / JCM 39069 / Hxd3)</name>
    <name type="common">Desulfococcus oleovorans</name>
    <dbReference type="NCBI Taxonomy" id="96561"/>
    <lineage>
        <taxon>Bacteria</taxon>
        <taxon>Pseudomonadati</taxon>
        <taxon>Thermodesulfobacteriota</taxon>
        <taxon>Desulfobacteria</taxon>
        <taxon>Desulfobacterales</taxon>
        <taxon>Desulfosudaceae</taxon>
        <taxon>Desulfosudis</taxon>
    </lineage>
</organism>
<dbReference type="CDD" id="cd00077">
    <property type="entry name" value="HDc"/>
    <property type="match status" value="1"/>
</dbReference>
<dbReference type="GO" id="GO:0000160">
    <property type="term" value="P:phosphorelay signal transduction system"/>
    <property type="evidence" value="ECO:0007669"/>
    <property type="project" value="InterPro"/>
</dbReference>
<dbReference type="PROSITE" id="PS50110">
    <property type="entry name" value="RESPONSE_REGULATORY"/>
    <property type="match status" value="1"/>
</dbReference>
<dbReference type="PANTHER" id="PTHR45228">
    <property type="entry name" value="CYCLIC DI-GMP PHOSPHODIESTERASE TM_0186-RELATED"/>
    <property type="match status" value="1"/>
</dbReference>
<keyword evidence="6" id="KW-1185">Reference proteome</keyword>
<protein>
    <submittedName>
        <fullName evidence="5">Response regulator receiver modulated metal dependent phosphohydrolase</fullName>
    </submittedName>
</protein>
<dbReference type="InterPro" id="IPR001789">
    <property type="entry name" value="Sig_transdc_resp-reg_receiver"/>
</dbReference>
<dbReference type="KEGG" id="dol:Dole_3257"/>
<evidence type="ECO:0000313" key="5">
    <source>
        <dbReference type="EMBL" id="ABW69060.1"/>
    </source>
</evidence>
<dbReference type="PANTHER" id="PTHR45228:SF8">
    <property type="entry name" value="TWO-COMPONENT RESPONSE REGULATOR-RELATED"/>
    <property type="match status" value="1"/>
</dbReference>
<feature type="domain" description="HD-GYP" evidence="4">
    <location>
        <begin position="162"/>
        <end position="356"/>
    </location>
</feature>
<dbReference type="Gene3D" id="3.40.50.2300">
    <property type="match status" value="1"/>
</dbReference>
<accession>A9A0P3</accession>
<evidence type="ECO:0000256" key="2">
    <source>
        <dbReference type="SAM" id="Coils"/>
    </source>
</evidence>
<proteinExistence type="predicted"/>
<dbReference type="AlphaFoldDB" id="A9A0P3"/>
<dbReference type="EMBL" id="CP000859">
    <property type="protein sequence ID" value="ABW69060.1"/>
    <property type="molecule type" value="Genomic_DNA"/>
</dbReference>
<dbReference type="eggNOG" id="COG3437">
    <property type="taxonomic scope" value="Bacteria"/>
</dbReference>
<reference evidence="5 6" key="1">
    <citation type="submission" date="2007-10" db="EMBL/GenBank/DDBJ databases">
        <title>Complete sequence of Desulfococcus oleovorans Hxd3.</title>
        <authorList>
            <consortium name="US DOE Joint Genome Institute"/>
            <person name="Copeland A."/>
            <person name="Lucas S."/>
            <person name="Lapidus A."/>
            <person name="Barry K."/>
            <person name="Glavina del Rio T."/>
            <person name="Dalin E."/>
            <person name="Tice H."/>
            <person name="Pitluck S."/>
            <person name="Kiss H."/>
            <person name="Brettin T."/>
            <person name="Bruce D."/>
            <person name="Detter J.C."/>
            <person name="Han C."/>
            <person name="Schmutz J."/>
            <person name="Larimer F."/>
            <person name="Land M."/>
            <person name="Hauser L."/>
            <person name="Kyrpides N."/>
            <person name="Kim E."/>
            <person name="Wawrik B."/>
            <person name="Richardson P."/>
        </authorList>
    </citation>
    <scope>NUCLEOTIDE SEQUENCE [LARGE SCALE GENOMIC DNA]</scope>
    <source>
        <strain evidence="6">DSM 6200 / JCM 39069 / Hxd3</strain>
    </source>
</reference>
<evidence type="ECO:0000313" key="6">
    <source>
        <dbReference type="Proteomes" id="UP000008561"/>
    </source>
</evidence>
<dbReference type="SMART" id="SM00448">
    <property type="entry name" value="REC"/>
    <property type="match status" value="1"/>
</dbReference>
<dbReference type="Proteomes" id="UP000008561">
    <property type="component" value="Chromosome"/>
</dbReference>
<evidence type="ECO:0000259" key="4">
    <source>
        <dbReference type="PROSITE" id="PS51832"/>
    </source>
</evidence>
<dbReference type="Pfam" id="PF00072">
    <property type="entry name" value="Response_reg"/>
    <property type="match status" value="1"/>
</dbReference>
<dbReference type="STRING" id="96561.Dole_3257"/>
<dbReference type="GO" id="GO:0016787">
    <property type="term" value="F:hydrolase activity"/>
    <property type="evidence" value="ECO:0007669"/>
    <property type="project" value="UniProtKB-KW"/>
</dbReference>
<dbReference type="CDD" id="cd17569">
    <property type="entry name" value="REC_HupR-like"/>
    <property type="match status" value="1"/>
</dbReference>
<dbReference type="HOGENOM" id="CLU_000445_92_10_7"/>
<dbReference type="InterPro" id="IPR052020">
    <property type="entry name" value="Cyclic_di-GMP/3'3'-cGAMP_PDE"/>
</dbReference>
<dbReference type="RefSeq" id="WP_012176669.1">
    <property type="nucleotide sequence ID" value="NC_009943.1"/>
</dbReference>
<keyword evidence="2" id="KW-0175">Coiled coil</keyword>
<sequence length="358" mass="40688">MEKNNRLLLVDDEERILESLRRLLKKEGYEIFTATSGREGLDILQRETVGVVVSDMMMPEMDGIEFLAQASTLRSDTVQILLTGHAKLEVALDAINRLGIFSFIVKPWNNYVLVNDLRRAFDTYNLVAENRHLFQLTEQKNHELKEANESLEERVKHRTQLLQEAIEESILMLARAAEAKDDDAEGHIHRVYSMVYDLCKELGVPDDKTGQIALFSMVHDIGKLKISDDILRKKDLSEAEAVIRKSHVTAGEEMLGVKPFYKIAREIARSHHENWDGTGYPDGLKETEIPLAARIVALADTVDALTHKEPYKNAWDMKRVLQEIKKLAGTRFDPRIVEAFVSLQQKRSGRKAQAKGSA</sequence>
<dbReference type="SUPFAM" id="SSF109604">
    <property type="entry name" value="HD-domain/PDEase-like"/>
    <property type="match status" value="1"/>
</dbReference>
<feature type="domain" description="Response regulatory" evidence="3">
    <location>
        <begin position="6"/>
        <end position="121"/>
    </location>
</feature>
<dbReference type="PROSITE" id="PS51832">
    <property type="entry name" value="HD_GYP"/>
    <property type="match status" value="1"/>
</dbReference>
<feature type="modified residue" description="4-aspartylphosphate" evidence="1">
    <location>
        <position position="55"/>
    </location>
</feature>
<evidence type="ECO:0000256" key="1">
    <source>
        <dbReference type="PROSITE-ProRule" id="PRU00169"/>
    </source>
</evidence>
<dbReference type="InterPro" id="IPR011006">
    <property type="entry name" value="CheY-like_superfamily"/>
</dbReference>
<dbReference type="SUPFAM" id="SSF52172">
    <property type="entry name" value="CheY-like"/>
    <property type="match status" value="1"/>
</dbReference>
<dbReference type="OrthoDB" id="9802066at2"/>
<gene>
    <name evidence="5" type="ordered locus">Dole_3257</name>
</gene>
<feature type="coiled-coil region" evidence="2">
    <location>
        <begin position="134"/>
        <end position="168"/>
    </location>
</feature>
<keyword evidence="5" id="KW-0378">Hydrolase</keyword>
<keyword evidence="1" id="KW-0597">Phosphoprotein</keyword>
<evidence type="ECO:0000259" key="3">
    <source>
        <dbReference type="PROSITE" id="PS50110"/>
    </source>
</evidence>
<dbReference type="InterPro" id="IPR003607">
    <property type="entry name" value="HD/PDEase_dom"/>
</dbReference>
<dbReference type="Gene3D" id="1.10.3210.10">
    <property type="entry name" value="Hypothetical protein af1432"/>
    <property type="match status" value="1"/>
</dbReference>
<name>A9A0P3_DESOH</name>